<keyword evidence="4 5" id="KW-0539">Nucleus</keyword>
<comment type="caution">
    <text evidence="9">The sequence shown here is derived from an EMBL/GenBank/DDBJ whole genome shotgun (WGS) entry which is preliminary data.</text>
</comment>
<proteinExistence type="inferred from homology"/>
<evidence type="ECO:0000256" key="1">
    <source>
        <dbReference type="ARBA" id="ARBA00004123"/>
    </source>
</evidence>
<dbReference type="Pfam" id="PF24882">
    <property type="entry name" value="WHD_ORC2"/>
    <property type="match status" value="1"/>
</dbReference>
<accession>A0ABR2ZFL8</accession>
<feature type="compositionally biased region" description="Acidic residues" evidence="6">
    <location>
        <begin position="12"/>
        <end position="31"/>
    </location>
</feature>
<protein>
    <recommendedName>
        <fullName evidence="5">Origin recognition complex subunit 2</fullName>
    </recommendedName>
</protein>
<dbReference type="PANTHER" id="PTHR14052:SF0">
    <property type="entry name" value="ORIGIN RECOGNITION COMPLEX SUBUNIT 2"/>
    <property type="match status" value="1"/>
</dbReference>
<feature type="domain" description="Origin recognition complex subunit 2 winged-helix" evidence="8">
    <location>
        <begin position="399"/>
        <end position="455"/>
    </location>
</feature>
<dbReference type="InterPro" id="IPR056772">
    <property type="entry name" value="RecA-like_ORC2"/>
</dbReference>
<evidence type="ECO:0000256" key="6">
    <source>
        <dbReference type="SAM" id="MobiDB-lite"/>
    </source>
</evidence>
<dbReference type="EMBL" id="JBBXMP010000197">
    <property type="protein sequence ID" value="KAL0060004.1"/>
    <property type="molecule type" value="Genomic_DNA"/>
</dbReference>
<dbReference type="Proteomes" id="UP001437256">
    <property type="component" value="Unassembled WGS sequence"/>
</dbReference>
<evidence type="ECO:0000259" key="7">
    <source>
        <dbReference type="Pfam" id="PF04084"/>
    </source>
</evidence>
<dbReference type="InterPro" id="IPR056773">
    <property type="entry name" value="WHD_ORC2"/>
</dbReference>
<evidence type="ECO:0000256" key="3">
    <source>
        <dbReference type="ARBA" id="ARBA00022705"/>
    </source>
</evidence>
<organism evidence="9 10">
    <name type="scientific">Marasmius tenuissimus</name>
    <dbReference type="NCBI Taxonomy" id="585030"/>
    <lineage>
        <taxon>Eukaryota</taxon>
        <taxon>Fungi</taxon>
        <taxon>Dikarya</taxon>
        <taxon>Basidiomycota</taxon>
        <taxon>Agaricomycotina</taxon>
        <taxon>Agaricomycetes</taxon>
        <taxon>Agaricomycetidae</taxon>
        <taxon>Agaricales</taxon>
        <taxon>Marasmiineae</taxon>
        <taxon>Marasmiaceae</taxon>
        <taxon>Marasmius</taxon>
    </lineage>
</organism>
<evidence type="ECO:0000256" key="4">
    <source>
        <dbReference type="ARBA" id="ARBA00023242"/>
    </source>
</evidence>
<reference evidence="9 10" key="1">
    <citation type="submission" date="2024-05" db="EMBL/GenBank/DDBJ databases">
        <title>A draft genome resource for the thread blight pathogen Marasmius tenuissimus strain MS-2.</title>
        <authorList>
            <person name="Yulfo-Soto G.E."/>
            <person name="Baruah I.K."/>
            <person name="Amoako-Attah I."/>
            <person name="Bukari Y."/>
            <person name="Meinhardt L.W."/>
            <person name="Bailey B.A."/>
            <person name="Cohen S.P."/>
        </authorList>
    </citation>
    <scope>NUCLEOTIDE SEQUENCE [LARGE SCALE GENOMIC DNA]</scope>
    <source>
        <strain evidence="9 10">MS-2</strain>
    </source>
</reference>
<feature type="region of interest" description="Disordered" evidence="6">
    <location>
        <begin position="1"/>
        <end position="42"/>
    </location>
</feature>
<evidence type="ECO:0000313" key="9">
    <source>
        <dbReference type="EMBL" id="KAL0060004.1"/>
    </source>
</evidence>
<gene>
    <name evidence="9" type="primary">ORC2</name>
    <name evidence="9" type="ORF">AAF712_013240</name>
</gene>
<evidence type="ECO:0000313" key="10">
    <source>
        <dbReference type="Proteomes" id="UP001437256"/>
    </source>
</evidence>
<evidence type="ECO:0000256" key="5">
    <source>
        <dbReference type="RuleBase" id="RU368084"/>
    </source>
</evidence>
<feature type="compositionally biased region" description="Basic and acidic residues" evidence="6">
    <location>
        <begin position="1"/>
        <end position="11"/>
    </location>
</feature>
<name>A0ABR2ZFL8_9AGAR</name>
<keyword evidence="10" id="KW-1185">Reference proteome</keyword>
<feature type="domain" description="Origin recognition complex subunit 2 RecA-like" evidence="7">
    <location>
        <begin position="116"/>
        <end position="305"/>
    </location>
</feature>
<comment type="subcellular location">
    <subcellularLocation>
        <location evidence="1 5">Nucleus</location>
    </subcellularLocation>
</comment>
<comment type="subunit">
    <text evidence="5">Component of the origin recognition complex (ORC).</text>
</comment>
<comment type="function">
    <text evidence="5">Component of the origin recognition complex (ORC) that binds origins of replication. DNA-binding is ATP-dependent. ORC is required to assemble the pre-replication complex necessary to initiate DNA replication.</text>
</comment>
<dbReference type="Pfam" id="PF04084">
    <property type="entry name" value="RecA-like_ORC2"/>
    <property type="match status" value="1"/>
</dbReference>
<dbReference type="InterPro" id="IPR007220">
    <property type="entry name" value="ORC2"/>
</dbReference>
<dbReference type="PANTHER" id="PTHR14052">
    <property type="entry name" value="ORIGIN RECOGNITION COMPLEX SUBUNIT 2"/>
    <property type="match status" value="1"/>
</dbReference>
<sequence>MNNHDDERDGSSSDEDDVLVDESSEDDDNDNDGVKISPKKGRKSKATAGALAPIVVHSSFDAYFTHTAARPQTSNNVFSSIIPPLTAEEYNEAIKGLDDERKQPLKSEIISNPAIRNALFSRLVLQLRANFNIICYGYGSKRQILNQFAVERCAKLGHVVVVNGFHPEFGGVKEVVKAVENNVSAISSLPLPSASTTLDSQIQRIREYFSGDSSTKKKQKPRHLYLIIHNIDSATLRTSKSQSMLSNLAASPGVHIVASIDHINAPLIWSSSQLSSRGSDSATGSSSSSSSSMFSKGFNWLWTDMTTLAPYDFELTFADRTSLSGAHDITSRRHANALANSLTNAAISETAALHVLASVTVKAKALFREMGKKQLAAMVEAGEQGVGAGAATDGNYWHQFAVTYPALLEVAKAGFWAVNDTALRALLGEFKDHNLIVGSQGGSEGELLWIPARRDRLEKILDKLKE</sequence>
<evidence type="ECO:0000256" key="2">
    <source>
        <dbReference type="ARBA" id="ARBA00007421"/>
    </source>
</evidence>
<evidence type="ECO:0000259" key="8">
    <source>
        <dbReference type="Pfam" id="PF24882"/>
    </source>
</evidence>
<comment type="similarity">
    <text evidence="2 5">Belongs to the ORC2 family.</text>
</comment>
<keyword evidence="3 5" id="KW-0235">DNA replication</keyword>